<organism evidence="1 2">
    <name type="scientific">Saprolegnia diclina (strain VS20)</name>
    <dbReference type="NCBI Taxonomy" id="1156394"/>
    <lineage>
        <taxon>Eukaryota</taxon>
        <taxon>Sar</taxon>
        <taxon>Stramenopiles</taxon>
        <taxon>Oomycota</taxon>
        <taxon>Saprolegniomycetes</taxon>
        <taxon>Saprolegniales</taxon>
        <taxon>Saprolegniaceae</taxon>
        <taxon>Saprolegnia</taxon>
    </lineage>
</organism>
<evidence type="ECO:0000313" key="1">
    <source>
        <dbReference type="EMBL" id="EQC31189.1"/>
    </source>
</evidence>
<protein>
    <submittedName>
        <fullName evidence="1">Uncharacterized protein</fullName>
    </submittedName>
</protein>
<dbReference type="AlphaFoldDB" id="T0Q021"/>
<keyword evidence="2" id="KW-1185">Reference proteome</keyword>
<reference evidence="1 2" key="1">
    <citation type="submission" date="2012-04" db="EMBL/GenBank/DDBJ databases">
        <title>The Genome Sequence of Saprolegnia declina VS20.</title>
        <authorList>
            <consortium name="The Broad Institute Genome Sequencing Platform"/>
            <person name="Russ C."/>
            <person name="Nusbaum C."/>
            <person name="Tyler B."/>
            <person name="van West P."/>
            <person name="Dieguez-Uribeondo J."/>
            <person name="de Bruijn I."/>
            <person name="Tripathy S."/>
            <person name="Jiang R."/>
            <person name="Young S.K."/>
            <person name="Zeng Q."/>
            <person name="Gargeya S."/>
            <person name="Fitzgerald M."/>
            <person name="Haas B."/>
            <person name="Abouelleil A."/>
            <person name="Alvarado L."/>
            <person name="Arachchi H.M."/>
            <person name="Berlin A."/>
            <person name="Chapman S.B."/>
            <person name="Goldberg J."/>
            <person name="Griggs A."/>
            <person name="Gujja S."/>
            <person name="Hansen M."/>
            <person name="Howarth C."/>
            <person name="Imamovic A."/>
            <person name="Larimer J."/>
            <person name="McCowen C."/>
            <person name="Montmayeur A."/>
            <person name="Murphy C."/>
            <person name="Neiman D."/>
            <person name="Pearson M."/>
            <person name="Priest M."/>
            <person name="Roberts A."/>
            <person name="Saif S."/>
            <person name="Shea T."/>
            <person name="Sisk P."/>
            <person name="Sykes S."/>
            <person name="Wortman J."/>
            <person name="Nusbaum C."/>
            <person name="Birren B."/>
        </authorList>
    </citation>
    <scope>NUCLEOTIDE SEQUENCE [LARGE SCALE GENOMIC DNA]</scope>
    <source>
        <strain evidence="1 2">VS20</strain>
    </source>
</reference>
<dbReference type="OrthoDB" id="27483at2759"/>
<proteinExistence type="predicted"/>
<evidence type="ECO:0000313" key="2">
    <source>
        <dbReference type="Proteomes" id="UP000030762"/>
    </source>
</evidence>
<name>T0Q021_SAPDV</name>
<gene>
    <name evidence="1" type="ORF">SDRG_11114</name>
</gene>
<dbReference type="EMBL" id="JH767170">
    <property type="protein sequence ID" value="EQC31189.1"/>
    <property type="molecule type" value="Genomic_DNA"/>
</dbReference>
<sequence>MSKKRRVAKTSTNAAATPSMPAVGDVKLYEDALALLKPQVLSTPPLVFNMASNLQPLVRIDDDDWLGLPLCTLQATHVLSTYGNGAACAVVPGSRLRFDNPAWQAELDGVVRSKVQSAFLASGAFTYELAHLAIDTVGRSESLRPATRPSNAFGTLCIALPSYAVGDAPRFGAVPMYTSVPLMTARCALALSSTPISAGTITAGRRVLLVYHLLHDRPTDRVRAAAAAVATVARRPSPTINIFGMGVLNPGNLTLDEKAVVAALLPSHDLVIVEHTYARGSFTGGLATWAFADGAEKNVEALQSCIGHVTVQAWLYGNGTNPRFGLVFWTKPYRATMSELSAIARALYDHSFNPASDVDLFGRASVDDLICAVLPRFQQPHELHDYLYFTAVILFHEALGRLQRLQWLDVFFSDIFLVGPTIHDVLFDMGANLARDIATFGWAKMAPPLLRLIQRWATRTDADIYHGYRLVTSLAGVADRRPNGPNGIDVPLFEVCDAVAAPHLTEWVVDAFAALADGMRHMPHTEYDRADEDADIPLLALRLLKGHLLLEVFVARAPLTDRWLYGALPDVIVANVASFRGPRWSLAELCLEHDFNTMYDVLPALGDVLRHGYHPSLDKWIGYVLDAYDNDEHGVDSALTIEMMAALLALGAATNTFLSLLDRLAMTWRLAMAPAIVAFLHDWPTLVTPIMVELCGNLLLFFASDKEGHYVGRIYDGEDGYFDEDYLEEMEDYSEDASDSDNEFDPFDENRSPLLGRLRRHYIHGARSPLVKDMTTYAVLKRFNDMCPSHPRVFVRLADGLLSTLPIVFPRHAVLHGYALPSLMIRAPCCYSCESFNSFLINPGKDKCSFPVCKKVLAVVAFYPQRLRKSRVYSIDRAHIAINKVRQPGQATARAVRAHMQRQTPPHSNLARARQLAKRVEDARRRL</sequence>
<dbReference type="VEuPathDB" id="FungiDB:SDRG_11114"/>
<dbReference type="InParanoid" id="T0Q021"/>
<accession>T0Q021</accession>
<dbReference type="GeneID" id="19951841"/>
<dbReference type="Proteomes" id="UP000030762">
    <property type="component" value="Unassembled WGS sequence"/>
</dbReference>
<dbReference type="RefSeq" id="XP_008615362.1">
    <property type="nucleotide sequence ID" value="XM_008617140.1"/>
</dbReference>